<dbReference type="EMBL" id="CP129970">
    <property type="protein sequence ID" value="WMN07977.1"/>
    <property type="molecule type" value="Genomic_DNA"/>
</dbReference>
<gene>
    <name evidence="4" type="primary">gldL</name>
    <name evidence="5" type="ORF">QYS47_14680</name>
    <name evidence="4" type="ORF">QYS48_30600</name>
</gene>
<name>A0AA51N839_9BACT</name>
<keyword evidence="2" id="KW-1133">Transmembrane helix</keyword>
<dbReference type="KEGG" id="marp:QYS47_14680"/>
<dbReference type="AlphaFoldDB" id="A0AA51N839"/>
<keyword evidence="2" id="KW-0812">Transmembrane</keyword>
<dbReference type="RefSeq" id="WP_308358296.1">
    <property type="nucleotide sequence ID" value="NZ_CP129968.2"/>
</dbReference>
<evidence type="ECO:0000313" key="5">
    <source>
        <dbReference type="EMBL" id="WNB17824.1"/>
    </source>
</evidence>
<dbReference type="Gene3D" id="1.20.920.20">
    <property type="match status" value="1"/>
</dbReference>
<dbReference type="Pfam" id="PF22827">
    <property type="entry name" value="GldL_N"/>
    <property type="match status" value="1"/>
</dbReference>
<reference evidence="4 6" key="1">
    <citation type="submission" date="2023-08" db="EMBL/GenBank/DDBJ databases">
        <title>Comparative genomics and taxonomic characterization of three novel marine species of genus Marivirga.</title>
        <authorList>
            <person name="Muhammad N."/>
            <person name="Kim S.-G."/>
        </authorList>
    </citation>
    <scope>NUCLEOTIDE SEQUENCE [LARGE SCALE GENOMIC DNA]</scope>
    <source>
        <strain evidence="4 6">ABR2-2</strain>
        <strain evidence="5">BKB1-2</strain>
    </source>
</reference>
<organism evidence="4 6">
    <name type="scientific">Marivirga arenosa</name>
    <dbReference type="NCBI Taxonomy" id="3059076"/>
    <lineage>
        <taxon>Bacteria</taxon>
        <taxon>Pseudomonadati</taxon>
        <taxon>Bacteroidota</taxon>
        <taxon>Cytophagia</taxon>
        <taxon>Cytophagales</taxon>
        <taxon>Marivirgaceae</taxon>
        <taxon>Marivirga</taxon>
    </lineage>
</organism>
<accession>A0AA51ZW42</accession>
<sequence length="276" mass="30108">MSNKKGGFQELLFKTIMPKVYGIGAAVVIVGALFKILHLPGAGAMLGIGLSVEALIFLLSAFEPQHKELDWSKVYPELATEFDDNDEYEDLDSRGSKKQIGKSSGSTAQQLDKVLEEGKIGPELIKSLGDGMKNMAESAKQMSTLSNAAVATNDYANNVKQASKSLMEMNKSYDSTAAAMKQMASATNDSKEYHSQVQAVTKNLTALNQVYEMELQDSQNHVKAMNKFYKNLSTALDSMTEASKDTAQFQTEVKNLTTNLSQLNKVYGNMLSAMKG</sequence>
<dbReference type="InterPro" id="IPR019852">
    <property type="entry name" value="Motility-assoc_prot_GldL"/>
</dbReference>
<protein>
    <submittedName>
        <fullName evidence="4">Gliding motility protein GldL</fullName>
    </submittedName>
</protein>
<keyword evidence="2" id="KW-0472">Membrane</keyword>
<dbReference type="EMBL" id="CP129968">
    <property type="protein sequence ID" value="WNB17824.1"/>
    <property type="molecule type" value="Genomic_DNA"/>
</dbReference>
<feature type="transmembrane region" description="Helical" evidence="2">
    <location>
        <begin position="20"/>
        <end position="37"/>
    </location>
</feature>
<evidence type="ECO:0000256" key="2">
    <source>
        <dbReference type="SAM" id="Phobius"/>
    </source>
</evidence>
<evidence type="ECO:0000259" key="3">
    <source>
        <dbReference type="Pfam" id="PF22827"/>
    </source>
</evidence>
<accession>A0AA51N839</accession>
<evidence type="ECO:0000313" key="4">
    <source>
        <dbReference type="EMBL" id="WMN07977.1"/>
    </source>
</evidence>
<dbReference type="Proteomes" id="UP001244443">
    <property type="component" value="Chromosome"/>
</dbReference>
<proteinExistence type="predicted"/>
<keyword evidence="6" id="KW-1185">Reference proteome</keyword>
<feature type="region of interest" description="Disordered" evidence="1">
    <location>
        <begin position="87"/>
        <end position="109"/>
    </location>
</feature>
<dbReference type="NCBIfam" id="TIGR03513">
    <property type="entry name" value="GldL_gliding"/>
    <property type="match status" value="1"/>
</dbReference>
<evidence type="ECO:0000313" key="6">
    <source>
        <dbReference type="Proteomes" id="UP001244443"/>
    </source>
</evidence>
<feature type="domain" description="Gliding motility protein GldL-like N-terminal" evidence="3">
    <location>
        <begin position="20"/>
        <end position="80"/>
    </location>
</feature>
<evidence type="ECO:0000256" key="1">
    <source>
        <dbReference type="SAM" id="MobiDB-lite"/>
    </source>
</evidence>
<dbReference type="Proteomes" id="UP001232019">
    <property type="component" value="Chromosome"/>
</dbReference>
<dbReference type="InterPro" id="IPR055087">
    <property type="entry name" value="GldL-like_N"/>
</dbReference>